<sequence>MTREEWWLRLLMISGQKLQYIRRLKGLAYQKLVLTANLLLQLGFSDKQHQQFNAVDQAALKLGLDWLALPNHYLVTYIDADYPELLRNTPSAPLALFVSGEPGNLSKPQLAMVGSRCYSHYGETWASYFSQQLAAAGLVITSGLAMGIDGISHRGALASGGITVAILGSGLSRIHPRGHLRLAQQILDSGGSLVSEFLPFEAARAEYFPKRNRIISGLSLGVLVIEAEMRSGSLITAKYALEQGREVFAIPGPLGSRNSEGTHSLIQQGANLVAQPTDIIEILNSSLRWLVLEQLVRYIRSFYHYKSMKIAMRWNPNFNSHHCWTMWGINRPRPILLVKGLSFRRVMWLFSYWILSFWGDYIRSGRLCQNQIVSF</sequence>
<evidence type="ECO:0000259" key="3">
    <source>
        <dbReference type="Pfam" id="PF25317"/>
    </source>
</evidence>
<evidence type="ECO:0000313" key="4">
    <source>
        <dbReference type="EMBL" id="VFS45579.1"/>
    </source>
</evidence>
<name>A0A484ZID1_9GAMM</name>
<feature type="domain" description="Smf/DprA SAM" evidence="3">
    <location>
        <begin position="1"/>
        <end position="61"/>
    </location>
</feature>
<dbReference type="NCBIfam" id="TIGR00732">
    <property type="entry name" value="dprA"/>
    <property type="match status" value="1"/>
</dbReference>
<dbReference type="InterPro" id="IPR057666">
    <property type="entry name" value="DrpA_SLOG"/>
</dbReference>
<evidence type="ECO:0000256" key="1">
    <source>
        <dbReference type="ARBA" id="ARBA00006525"/>
    </source>
</evidence>
<dbReference type="PANTHER" id="PTHR43022:SF1">
    <property type="entry name" value="PROTEIN SMF"/>
    <property type="match status" value="1"/>
</dbReference>
<dbReference type="Pfam" id="PF02481">
    <property type="entry name" value="DNA_processg_A"/>
    <property type="match status" value="1"/>
</dbReference>
<evidence type="ECO:0000259" key="2">
    <source>
        <dbReference type="Pfam" id="PF02481"/>
    </source>
</evidence>
<protein>
    <submittedName>
        <fullName evidence="4">DNA protecting protein DprA</fullName>
    </submittedName>
</protein>
<organism evidence="4 5">
    <name type="scientific">Budvicia aquatica</name>
    <dbReference type="NCBI Taxonomy" id="82979"/>
    <lineage>
        <taxon>Bacteria</taxon>
        <taxon>Pseudomonadati</taxon>
        <taxon>Pseudomonadota</taxon>
        <taxon>Gammaproteobacteria</taxon>
        <taxon>Enterobacterales</taxon>
        <taxon>Budviciaceae</taxon>
        <taxon>Budvicia</taxon>
    </lineage>
</organism>
<gene>
    <name evidence="4" type="primary">smf</name>
    <name evidence="4" type="ORF">NCTC12282_00461</name>
</gene>
<dbReference type="Proteomes" id="UP000373449">
    <property type="component" value="Unassembled WGS sequence"/>
</dbReference>
<dbReference type="Gene3D" id="3.40.50.450">
    <property type="match status" value="1"/>
</dbReference>
<dbReference type="InterPro" id="IPR057338">
    <property type="entry name" value="DprA_SAM"/>
</dbReference>
<dbReference type="SUPFAM" id="SSF102405">
    <property type="entry name" value="MCP/YpsA-like"/>
    <property type="match status" value="1"/>
</dbReference>
<proteinExistence type="inferred from homology"/>
<evidence type="ECO:0000313" key="5">
    <source>
        <dbReference type="Proteomes" id="UP000373449"/>
    </source>
</evidence>
<dbReference type="GO" id="GO:0009294">
    <property type="term" value="P:DNA-mediated transformation"/>
    <property type="evidence" value="ECO:0007669"/>
    <property type="project" value="InterPro"/>
</dbReference>
<dbReference type="Pfam" id="PF25317">
    <property type="entry name" value="SAM_SMF"/>
    <property type="match status" value="1"/>
</dbReference>
<dbReference type="AlphaFoldDB" id="A0A484ZID1"/>
<dbReference type="EMBL" id="CAADJA010000002">
    <property type="protein sequence ID" value="VFS45579.1"/>
    <property type="molecule type" value="Genomic_DNA"/>
</dbReference>
<comment type="similarity">
    <text evidence="1">Belongs to the DprA/Smf family.</text>
</comment>
<dbReference type="InterPro" id="IPR003488">
    <property type="entry name" value="DprA"/>
</dbReference>
<dbReference type="PANTHER" id="PTHR43022">
    <property type="entry name" value="PROTEIN SMF"/>
    <property type="match status" value="1"/>
</dbReference>
<accession>A0A484ZID1</accession>
<reference evidence="4 5" key="1">
    <citation type="submission" date="2019-03" db="EMBL/GenBank/DDBJ databases">
        <authorList>
            <consortium name="Pathogen Informatics"/>
        </authorList>
    </citation>
    <scope>NUCLEOTIDE SEQUENCE [LARGE SCALE GENOMIC DNA]</scope>
    <source>
        <strain evidence="4 5">NCTC12282</strain>
    </source>
</reference>
<feature type="domain" description="Smf/DprA SLOG" evidence="2">
    <location>
        <begin position="74"/>
        <end position="283"/>
    </location>
</feature>